<gene>
    <name evidence="1" type="ORF">C468_04659</name>
</gene>
<dbReference type="OrthoDB" id="36362at2157"/>
<sequence length="70" mass="7630">MEVDRLFEQLVRDPGDFLVADGAGLSQRVDGSGRVRWNSNLQRSQAAYVLLVESHVRGEAFGLAPDGEGD</sequence>
<dbReference type="STRING" id="1230456.C468_04659"/>
<dbReference type="RefSeq" id="WP_008847672.1">
    <property type="nucleotide sequence ID" value="NZ_AOJH01000035.1"/>
</dbReference>
<comment type="caution">
    <text evidence="1">The sequence shown here is derived from an EMBL/GenBank/DDBJ whole genome shotgun (WGS) entry which is preliminary data.</text>
</comment>
<name>M0P9L8_9EURY</name>
<proteinExistence type="predicted"/>
<keyword evidence="2" id="KW-1185">Reference proteome</keyword>
<organism evidence="1 2">
    <name type="scientific">Halorubrum kocurii JCM 14978</name>
    <dbReference type="NCBI Taxonomy" id="1230456"/>
    <lineage>
        <taxon>Archaea</taxon>
        <taxon>Methanobacteriati</taxon>
        <taxon>Methanobacteriota</taxon>
        <taxon>Stenosarchaea group</taxon>
        <taxon>Halobacteria</taxon>
        <taxon>Halobacteriales</taxon>
        <taxon>Haloferacaceae</taxon>
        <taxon>Halorubrum</taxon>
    </lineage>
</organism>
<dbReference type="Proteomes" id="UP000011546">
    <property type="component" value="Unassembled WGS sequence"/>
</dbReference>
<reference evidence="1 2" key="1">
    <citation type="journal article" date="2014" name="PLoS Genet.">
        <title>Phylogenetically driven sequencing of extremely halophilic archaea reveals strategies for static and dynamic osmo-response.</title>
        <authorList>
            <person name="Becker E.A."/>
            <person name="Seitzer P.M."/>
            <person name="Tritt A."/>
            <person name="Larsen D."/>
            <person name="Krusor M."/>
            <person name="Yao A.I."/>
            <person name="Wu D."/>
            <person name="Madern D."/>
            <person name="Eisen J.A."/>
            <person name="Darling A.E."/>
            <person name="Facciotti M.T."/>
        </authorList>
    </citation>
    <scope>NUCLEOTIDE SEQUENCE [LARGE SCALE GENOMIC DNA]</scope>
    <source>
        <strain evidence="1 2">JCM 14978</strain>
    </source>
</reference>
<protein>
    <submittedName>
        <fullName evidence="1">Uncharacterized protein</fullName>
    </submittedName>
</protein>
<dbReference type="AlphaFoldDB" id="M0P9L8"/>
<evidence type="ECO:0000313" key="1">
    <source>
        <dbReference type="EMBL" id="EMA66269.1"/>
    </source>
</evidence>
<dbReference type="EMBL" id="AOJH01000035">
    <property type="protein sequence ID" value="EMA66269.1"/>
    <property type="molecule type" value="Genomic_DNA"/>
</dbReference>
<accession>M0P9L8</accession>
<dbReference type="PATRIC" id="fig|1230456.3.peg.905"/>
<evidence type="ECO:0000313" key="2">
    <source>
        <dbReference type="Proteomes" id="UP000011546"/>
    </source>
</evidence>